<keyword evidence="3 7" id="KW-0812">Transmembrane</keyword>
<keyword evidence="2" id="KW-1003">Cell membrane</keyword>
<keyword evidence="4 7" id="KW-1133">Transmembrane helix</keyword>
<dbReference type="EMBL" id="MOXJ01000007">
    <property type="protein sequence ID" value="PDO10944.1"/>
    <property type="molecule type" value="Genomic_DNA"/>
</dbReference>
<dbReference type="Pfam" id="PF12704">
    <property type="entry name" value="MacB_PCD"/>
    <property type="match status" value="1"/>
</dbReference>
<comment type="subcellular location">
    <subcellularLocation>
        <location evidence="1">Cell membrane</location>
        <topology evidence="1">Multi-pass membrane protein</topology>
    </subcellularLocation>
</comment>
<comment type="similarity">
    <text evidence="6">Belongs to the ABC-4 integral membrane protein family.</text>
</comment>
<evidence type="ECO:0000256" key="7">
    <source>
        <dbReference type="SAM" id="Phobius"/>
    </source>
</evidence>
<comment type="caution">
    <text evidence="10">The sequence shown here is derived from an EMBL/GenBank/DDBJ whole genome shotgun (WGS) entry which is preliminary data.</text>
</comment>
<feature type="domain" description="MacB-like periplasmic core" evidence="9">
    <location>
        <begin position="20"/>
        <end position="233"/>
    </location>
</feature>
<proteinExistence type="inferred from homology"/>
<dbReference type="Proteomes" id="UP000243688">
    <property type="component" value="Unassembled WGS sequence"/>
</dbReference>
<gene>
    <name evidence="10" type="ORF">BLM47_04535</name>
</gene>
<accession>A0A2A6E1P8</accession>
<protein>
    <submittedName>
        <fullName evidence="10">Macrolide ABC transporter ATP-binding protein</fullName>
    </submittedName>
</protein>
<keyword evidence="10" id="KW-0067">ATP-binding</keyword>
<name>A0A2A6E1P8_9BACL</name>
<evidence type="ECO:0000256" key="6">
    <source>
        <dbReference type="ARBA" id="ARBA00038076"/>
    </source>
</evidence>
<dbReference type="InterPro" id="IPR050250">
    <property type="entry name" value="Macrolide_Exporter_MacB"/>
</dbReference>
<feature type="transmembrane region" description="Helical" evidence="7">
    <location>
        <begin position="264"/>
        <end position="291"/>
    </location>
</feature>
<dbReference type="InterPro" id="IPR003838">
    <property type="entry name" value="ABC3_permease_C"/>
</dbReference>
<evidence type="ECO:0000259" key="8">
    <source>
        <dbReference type="Pfam" id="PF02687"/>
    </source>
</evidence>
<dbReference type="PANTHER" id="PTHR30572:SF4">
    <property type="entry name" value="ABC TRANSPORTER PERMEASE YTRF"/>
    <property type="match status" value="1"/>
</dbReference>
<dbReference type="GO" id="GO:0022857">
    <property type="term" value="F:transmembrane transporter activity"/>
    <property type="evidence" value="ECO:0007669"/>
    <property type="project" value="TreeGrafter"/>
</dbReference>
<evidence type="ECO:0000256" key="5">
    <source>
        <dbReference type="ARBA" id="ARBA00023136"/>
    </source>
</evidence>
<feature type="transmembrane region" description="Helical" evidence="7">
    <location>
        <begin position="21"/>
        <end position="41"/>
    </location>
</feature>
<evidence type="ECO:0000313" key="10">
    <source>
        <dbReference type="EMBL" id="PDO10944.1"/>
    </source>
</evidence>
<evidence type="ECO:0000256" key="2">
    <source>
        <dbReference type="ARBA" id="ARBA00022475"/>
    </source>
</evidence>
<sequence length="391" mass="42206">MARELIIIAFRQVMVKPLRTLLTMLGIIVGVASVVTLVAIGRGTTARIEAQYESLGTNLLVVNLLGNGRATRLDYDELMQLELLPEFAAVAPVSTRGNATVKYERTQETFNVVGTNDRYREIMKLETAAGRFLSPADLEFRTKTAVLGSEVASTLFGRANPVGETVNIDGVHFTVVGVLKPKGSNIAGNAADSSVFIPLSTALRSYQIGAIRTAYFEAASKDDVGRAEQTVTAYLTRKFNGTDGFRVNNQTELLNARQEAVNTLVGMLVSVASISLLVGGIGIMNIMLVTVSERTREIGIRKSIGAKRRHILAQFLTESVVISVCGGLLGLLVGIAVALIWPLFNPQQTTRLSLDVGLYAFVFSALVGIVFGIYPAQKAARLNPIEALRFE</sequence>
<dbReference type="InterPro" id="IPR025857">
    <property type="entry name" value="MacB_PCD"/>
</dbReference>
<reference evidence="10 11" key="1">
    <citation type="submission" date="2016-12" db="EMBL/GenBank/DDBJ databases">
        <title>Candidatus Reconcilibacillus cellulovorans genome.</title>
        <authorList>
            <person name="Kolinko S."/>
            <person name="Wu Y.-W."/>
            <person name="Tachea F."/>
            <person name="Denzel E."/>
            <person name="Hiras J."/>
            <person name="Baecker N."/>
            <person name="Chan L.J."/>
            <person name="Eichorst S.A."/>
            <person name="Frey D."/>
            <person name="Adams P.D."/>
            <person name="Pray T."/>
            <person name="Tanjore D."/>
            <person name="Petzold C.J."/>
            <person name="Gladden J.M."/>
            <person name="Simmons B.A."/>
            <person name="Singer S.W."/>
        </authorList>
    </citation>
    <scope>NUCLEOTIDE SEQUENCE [LARGE SCALE GENOMIC DNA]</scope>
    <source>
        <strain evidence="10">JTherm</strain>
    </source>
</reference>
<dbReference type="AlphaFoldDB" id="A0A2A6E1P8"/>
<keyword evidence="10" id="KW-0547">Nucleotide-binding</keyword>
<evidence type="ECO:0000256" key="1">
    <source>
        <dbReference type="ARBA" id="ARBA00004651"/>
    </source>
</evidence>
<dbReference type="GO" id="GO:0005524">
    <property type="term" value="F:ATP binding"/>
    <property type="evidence" value="ECO:0007669"/>
    <property type="project" value="UniProtKB-KW"/>
</dbReference>
<feature type="transmembrane region" description="Helical" evidence="7">
    <location>
        <begin position="311"/>
        <end position="344"/>
    </location>
</feature>
<organism evidence="10 11">
    <name type="scientific">Candidatus Reconcilbacillus cellulovorans</name>
    <dbReference type="NCBI Taxonomy" id="1906605"/>
    <lineage>
        <taxon>Bacteria</taxon>
        <taxon>Bacillati</taxon>
        <taxon>Bacillota</taxon>
        <taxon>Bacilli</taxon>
        <taxon>Bacillales</taxon>
        <taxon>Paenibacillaceae</taxon>
        <taxon>Candidatus Reconcilbacillus</taxon>
    </lineage>
</organism>
<feature type="transmembrane region" description="Helical" evidence="7">
    <location>
        <begin position="356"/>
        <end position="374"/>
    </location>
</feature>
<keyword evidence="5 7" id="KW-0472">Membrane</keyword>
<dbReference type="GO" id="GO:0005886">
    <property type="term" value="C:plasma membrane"/>
    <property type="evidence" value="ECO:0007669"/>
    <property type="project" value="UniProtKB-SubCell"/>
</dbReference>
<evidence type="ECO:0000256" key="3">
    <source>
        <dbReference type="ARBA" id="ARBA00022692"/>
    </source>
</evidence>
<dbReference type="PANTHER" id="PTHR30572">
    <property type="entry name" value="MEMBRANE COMPONENT OF TRANSPORTER-RELATED"/>
    <property type="match status" value="1"/>
</dbReference>
<dbReference type="Pfam" id="PF02687">
    <property type="entry name" value="FtsX"/>
    <property type="match status" value="1"/>
</dbReference>
<evidence type="ECO:0000256" key="4">
    <source>
        <dbReference type="ARBA" id="ARBA00022989"/>
    </source>
</evidence>
<evidence type="ECO:0000259" key="9">
    <source>
        <dbReference type="Pfam" id="PF12704"/>
    </source>
</evidence>
<feature type="domain" description="ABC3 transporter permease C-terminal" evidence="8">
    <location>
        <begin position="270"/>
        <end position="384"/>
    </location>
</feature>
<evidence type="ECO:0000313" key="11">
    <source>
        <dbReference type="Proteomes" id="UP000243688"/>
    </source>
</evidence>